<keyword evidence="4" id="KW-0689">Ribosomal protein</keyword>
<accession>A0ABY1RG91</accession>
<dbReference type="GO" id="GO:0005840">
    <property type="term" value="C:ribosome"/>
    <property type="evidence" value="ECO:0007669"/>
    <property type="project" value="UniProtKB-KW"/>
</dbReference>
<comment type="caution">
    <text evidence="4">The sequence shown here is derived from an EMBL/GenBank/DDBJ whole genome shotgun (WGS) entry which is preliminary data.</text>
</comment>
<dbReference type="Gene3D" id="3.40.630.30">
    <property type="match status" value="1"/>
</dbReference>
<keyword evidence="5" id="KW-1185">Reference proteome</keyword>
<protein>
    <submittedName>
        <fullName evidence="4">Ribosomal protein S18 acetylase RimI</fullName>
    </submittedName>
</protein>
<evidence type="ECO:0000256" key="1">
    <source>
        <dbReference type="ARBA" id="ARBA00022679"/>
    </source>
</evidence>
<evidence type="ECO:0000313" key="4">
    <source>
        <dbReference type="EMBL" id="SMQ73371.1"/>
    </source>
</evidence>
<dbReference type="InterPro" id="IPR050832">
    <property type="entry name" value="Bact_Acetyltransf"/>
</dbReference>
<evidence type="ECO:0000256" key="2">
    <source>
        <dbReference type="ARBA" id="ARBA00023315"/>
    </source>
</evidence>
<feature type="domain" description="N-acetyltransferase" evidence="3">
    <location>
        <begin position="9"/>
        <end position="185"/>
    </location>
</feature>
<dbReference type="Proteomes" id="UP000194464">
    <property type="component" value="Unassembled WGS sequence"/>
</dbReference>
<dbReference type="EMBL" id="FXWJ01000005">
    <property type="protein sequence ID" value="SMQ73371.1"/>
    <property type="molecule type" value="Genomic_DNA"/>
</dbReference>
<gene>
    <name evidence="4" type="ORF">SAMN06295909_3316</name>
</gene>
<evidence type="ECO:0000313" key="5">
    <source>
        <dbReference type="Proteomes" id="UP000194464"/>
    </source>
</evidence>
<dbReference type="CDD" id="cd04301">
    <property type="entry name" value="NAT_SF"/>
    <property type="match status" value="1"/>
</dbReference>
<keyword evidence="2" id="KW-0012">Acyltransferase</keyword>
<proteinExistence type="predicted"/>
<reference evidence="4 5" key="1">
    <citation type="submission" date="2017-04" db="EMBL/GenBank/DDBJ databases">
        <authorList>
            <person name="Varghese N."/>
            <person name="Submissions S."/>
        </authorList>
    </citation>
    <scope>NUCLEOTIDE SEQUENCE [LARGE SCALE GENOMIC DNA]</scope>
    <source>
        <strain evidence="4 5">VKM Ac-1784</strain>
    </source>
</reference>
<dbReference type="PANTHER" id="PTHR43877">
    <property type="entry name" value="AMINOALKYLPHOSPHONATE N-ACETYLTRANSFERASE-RELATED-RELATED"/>
    <property type="match status" value="1"/>
</dbReference>
<keyword evidence="1" id="KW-0808">Transferase</keyword>
<dbReference type="Pfam" id="PF00583">
    <property type="entry name" value="Acetyltransf_1"/>
    <property type="match status" value="1"/>
</dbReference>
<dbReference type="SUPFAM" id="SSF55729">
    <property type="entry name" value="Acyl-CoA N-acyltransferases (Nat)"/>
    <property type="match status" value="1"/>
</dbReference>
<dbReference type="PROSITE" id="PS51186">
    <property type="entry name" value="GNAT"/>
    <property type="match status" value="1"/>
</dbReference>
<dbReference type="InterPro" id="IPR000182">
    <property type="entry name" value="GNAT_dom"/>
</dbReference>
<evidence type="ECO:0000259" key="3">
    <source>
        <dbReference type="PROSITE" id="PS51186"/>
    </source>
</evidence>
<organism evidence="4 5">
    <name type="scientific">Plantibacter elymi</name>
    <name type="common">nom. nud.</name>
    <dbReference type="NCBI Taxonomy" id="199708"/>
    <lineage>
        <taxon>Bacteria</taxon>
        <taxon>Bacillati</taxon>
        <taxon>Actinomycetota</taxon>
        <taxon>Actinomycetes</taxon>
        <taxon>Micrococcales</taxon>
        <taxon>Microbacteriaceae</taxon>
        <taxon>Plantibacter</taxon>
    </lineage>
</organism>
<dbReference type="InterPro" id="IPR016181">
    <property type="entry name" value="Acyl_CoA_acyltransferase"/>
</dbReference>
<sequence>MASYDAGMVSTRTATADDAATLATLAAATFALACPPGTAQEHIDAFIAEHFTLDRFTGYLADPGRVLRLLVDDDDGTAIGYTMLVFGDPIDPDVRAAVSHHPTVELSKLYVLPAIHGAGGARTLMEATLDDARSRGVTSVWLGVNQQNARAIRFYGKSGFAIVGTKTFLVGPERHDDFVMEQVFGDALRQAQ</sequence>
<keyword evidence="4" id="KW-0687">Ribonucleoprotein</keyword>
<name>A0ABY1RG91_9MICO</name>